<keyword evidence="2" id="KW-0547">Nucleotide-binding</keyword>
<dbReference type="EMBL" id="VCEI01000025">
    <property type="protein sequence ID" value="TLU91973.1"/>
    <property type="molecule type" value="Genomic_DNA"/>
</dbReference>
<evidence type="ECO:0000313" key="3">
    <source>
        <dbReference type="Proteomes" id="UP000309788"/>
    </source>
</evidence>
<keyword evidence="2" id="KW-0067">ATP-binding</keyword>
<feature type="domain" description="Schlafen AlbA-2" evidence="1">
    <location>
        <begin position="35"/>
        <end position="160"/>
    </location>
</feature>
<accession>A0A5R9KAW3</accession>
<reference evidence="2 3" key="1">
    <citation type="submission" date="2019-05" db="EMBL/GenBank/DDBJ databases">
        <authorList>
            <person name="Qu J.-H."/>
        </authorList>
    </citation>
    <scope>NUCLEOTIDE SEQUENCE [LARGE SCALE GENOMIC DNA]</scope>
    <source>
        <strain evidence="2 3">Z12</strain>
    </source>
</reference>
<dbReference type="PANTHER" id="PTHR30595">
    <property type="entry name" value="GLPR-RELATED TRANSCRIPTIONAL REPRESSOR"/>
    <property type="match status" value="1"/>
</dbReference>
<name>A0A5R9KAW3_9BACT</name>
<dbReference type="InterPro" id="IPR038461">
    <property type="entry name" value="Schlafen_AlbA_2_dom_sf"/>
</dbReference>
<dbReference type="Proteomes" id="UP000309788">
    <property type="component" value="Unassembled WGS sequence"/>
</dbReference>
<dbReference type="PANTHER" id="PTHR30595:SF6">
    <property type="entry name" value="SCHLAFEN ALBA-2 DOMAIN-CONTAINING PROTEIN"/>
    <property type="match status" value="1"/>
</dbReference>
<dbReference type="OrthoDB" id="9768354at2"/>
<dbReference type="GO" id="GO:0005524">
    <property type="term" value="F:ATP binding"/>
    <property type="evidence" value="ECO:0007669"/>
    <property type="project" value="UniProtKB-KW"/>
</dbReference>
<keyword evidence="3" id="KW-1185">Reference proteome</keyword>
<comment type="caution">
    <text evidence="2">The sequence shown here is derived from an EMBL/GenBank/DDBJ whole genome shotgun (WGS) entry which is preliminary data.</text>
</comment>
<dbReference type="Gene3D" id="3.30.950.30">
    <property type="entry name" value="Schlafen, AAA domain"/>
    <property type="match status" value="1"/>
</dbReference>
<protein>
    <submittedName>
        <fullName evidence="2">ATP-binding protein</fullName>
    </submittedName>
</protein>
<dbReference type="AlphaFoldDB" id="A0A5R9KAW3"/>
<organism evidence="2 3">
    <name type="scientific">Dyadobacter sediminis</name>
    <dbReference type="NCBI Taxonomy" id="1493691"/>
    <lineage>
        <taxon>Bacteria</taxon>
        <taxon>Pseudomonadati</taxon>
        <taxon>Bacteroidota</taxon>
        <taxon>Cytophagia</taxon>
        <taxon>Cytophagales</taxon>
        <taxon>Spirosomataceae</taxon>
        <taxon>Dyadobacter</taxon>
    </lineage>
</organism>
<proteinExistence type="predicted"/>
<sequence length="319" mass="36872">MLLIDSINIYIVKITKKKRFTEQDILSVIDSKLEESINIEFKSSGSLSFDSISKKEMSKDVAAMANSDGGIIFYGIKEIDHVASQLSFINGREITKEWIENVLTSNIQPKIDDLRIIPVRFGNDLERSIYVVIIGRSPDSPHMNSDKKYYKRYNFQSVPMEEYEVRGSYLKDHESKVIFSNIQLMKPFIKYDIFRVDFHIQISNEGRYVAERYKVACWLKLSNLIDYIYPLTNGYDITIDQNQGLKFSTTRMVPIFPNEFITCLTFTLEVPRKDFYKIIKGASCDILVFSLKGKKNTKVDIEDLLADAYKMELTKSLSA</sequence>
<evidence type="ECO:0000259" key="1">
    <source>
        <dbReference type="Pfam" id="PF04326"/>
    </source>
</evidence>
<dbReference type="InterPro" id="IPR007421">
    <property type="entry name" value="Schlafen_AlbA_2_dom"/>
</dbReference>
<gene>
    <name evidence="2" type="ORF">FEM55_14525</name>
</gene>
<dbReference type="Pfam" id="PF04326">
    <property type="entry name" value="SLFN_AlbA_2"/>
    <property type="match status" value="1"/>
</dbReference>
<evidence type="ECO:0000313" key="2">
    <source>
        <dbReference type="EMBL" id="TLU91973.1"/>
    </source>
</evidence>